<dbReference type="SUPFAM" id="SSF56300">
    <property type="entry name" value="Metallo-dependent phosphatases"/>
    <property type="match status" value="1"/>
</dbReference>
<keyword evidence="5" id="KW-1185">Reference proteome</keyword>
<reference evidence="5" key="1">
    <citation type="submission" date="2017-11" db="EMBL/GenBank/DDBJ databases">
        <authorList>
            <person name="Zhu W."/>
        </authorList>
    </citation>
    <scope>NUCLEOTIDE SEQUENCE [LARGE SCALE GENOMIC DNA]</scope>
    <source>
        <strain evidence="5">CAU 1183</strain>
    </source>
</reference>
<dbReference type="GO" id="GO:0046872">
    <property type="term" value="F:metal ion binding"/>
    <property type="evidence" value="ECO:0007669"/>
    <property type="project" value="UniProtKB-KW"/>
</dbReference>
<dbReference type="InterPro" id="IPR004843">
    <property type="entry name" value="Calcineurin-like_PHP"/>
</dbReference>
<evidence type="ECO:0000259" key="3">
    <source>
        <dbReference type="Pfam" id="PF00149"/>
    </source>
</evidence>
<protein>
    <submittedName>
        <fullName evidence="4">Metallophosphoesterase</fullName>
    </submittedName>
</protein>
<evidence type="ECO:0000256" key="2">
    <source>
        <dbReference type="ARBA" id="ARBA00022801"/>
    </source>
</evidence>
<dbReference type="Proteomes" id="UP000257143">
    <property type="component" value="Unassembled WGS sequence"/>
</dbReference>
<proteinExistence type="predicted"/>
<dbReference type="CDD" id="cd07385">
    <property type="entry name" value="MPP_YkuE_C"/>
    <property type="match status" value="1"/>
</dbReference>
<dbReference type="GO" id="GO:0008758">
    <property type="term" value="F:UDP-2,3-diacylglucosamine hydrolase activity"/>
    <property type="evidence" value="ECO:0007669"/>
    <property type="project" value="TreeGrafter"/>
</dbReference>
<dbReference type="PANTHER" id="PTHR31302:SF31">
    <property type="entry name" value="PHOSPHODIESTERASE YAEI"/>
    <property type="match status" value="1"/>
</dbReference>
<dbReference type="GO" id="GO:0016020">
    <property type="term" value="C:membrane"/>
    <property type="evidence" value="ECO:0007669"/>
    <property type="project" value="GOC"/>
</dbReference>
<dbReference type="Gene3D" id="3.60.21.10">
    <property type="match status" value="1"/>
</dbReference>
<keyword evidence="1" id="KW-0479">Metal-binding</keyword>
<dbReference type="GO" id="GO:0009245">
    <property type="term" value="P:lipid A biosynthetic process"/>
    <property type="evidence" value="ECO:0007669"/>
    <property type="project" value="TreeGrafter"/>
</dbReference>
<keyword evidence="2" id="KW-0378">Hydrolase</keyword>
<dbReference type="InterPro" id="IPR051158">
    <property type="entry name" value="Metallophosphoesterase_sf"/>
</dbReference>
<organism evidence="4 5">
    <name type="scientific">Oceanobacillus arenosus</name>
    <dbReference type="NCBI Taxonomy" id="1229153"/>
    <lineage>
        <taxon>Bacteria</taxon>
        <taxon>Bacillati</taxon>
        <taxon>Bacillota</taxon>
        <taxon>Bacilli</taxon>
        <taxon>Bacillales</taxon>
        <taxon>Bacillaceae</taxon>
        <taxon>Oceanobacillus</taxon>
    </lineage>
</organism>
<sequence>MWIFGMLCVIGLSTKAYIDTNIFKVNRIEFYSNKIPLDSKLTILQLSDLHNKVFGVDNETLIDTVKQANADIIVLTGDLIDRGTNDFGHVFSLVERITAINPNVFFVSGNHEWGNASTEAFIEGIEQRNVTILNNQSTELTVGNVTLNLVGVDDAATKHEDLNLAFANVDQASYTILLSHSPSILDRYRAIPADLILSGHTHGGQVRLPLIGALVAPDEGFFPEMDKGIFEIGVNQFLYIDSGLGTSMAPIRFLNQSQVSLIEISREK</sequence>
<evidence type="ECO:0000313" key="5">
    <source>
        <dbReference type="Proteomes" id="UP000257143"/>
    </source>
</evidence>
<accession>A0A3D8PKT4</accession>
<dbReference type="OrthoDB" id="9780884at2"/>
<evidence type="ECO:0000313" key="4">
    <source>
        <dbReference type="EMBL" id="RDW15859.1"/>
    </source>
</evidence>
<dbReference type="Pfam" id="PF00149">
    <property type="entry name" value="Metallophos"/>
    <property type="match status" value="1"/>
</dbReference>
<gene>
    <name evidence="4" type="ORF">CWR48_18935</name>
</gene>
<dbReference type="PANTHER" id="PTHR31302">
    <property type="entry name" value="TRANSMEMBRANE PROTEIN WITH METALLOPHOSPHOESTERASE DOMAIN-RELATED"/>
    <property type="match status" value="1"/>
</dbReference>
<feature type="domain" description="Calcineurin-like phosphoesterase" evidence="3">
    <location>
        <begin position="42"/>
        <end position="203"/>
    </location>
</feature>
<dbReference type="InterPro" id="IPR029052">
    <property type="entry name" value="Metallo-depent_PP-like"/>
</dbReference>
<evidence type="ECO:0000256" key="1">
    <source>
        <dbReference type="ARBA" id="ARBA00022723"/>
    </source>
</evidence>
<dbReference type="AlphaFoldDB" id="A0A3D8PKT4"/>
<dbReference type="EMBL" id="PIOC01000032">
    <property type="protein sequence ID" value="RDW15859.1"/>
    <property type="molecule type" value="Genomic_DNA"/>
</dbReference>
<comment type="caution">
    <text evidence="4">The sequence shown here is derived from an EMBL/GenBank/DDBJ whole genome shotgun (WGS) entry which is preliminary data.</text>
</comment>
<name>A0A3D8PKT4_9BACI</name>